<dbReference type="Proteomes" id="UP001331761">
    <property type="component" value="Unassembled WGS sequence"/>
</dbReference>
<evidence type="ECO:0000313" key="3">
    <source>
        <dbReference type="EMBL" id="KAK5984059.1"/>
    </source>
</evidence>
<dbReference type="EMBL" id="WIXE01003309">
    <property type="protein sequence ID" value="KAK5984059.1"/>
    <property type="molecule type" value="Genomic_DNA"/>
</dbReference>
<organism evidence="2 4">
    <name type="scientific">Trichostrongylus colubriformis</name>
    <name type="common">Black scour worm</name>
    <dbReference type="NCBI Taxonomy" id="6319"/>
    <lineage>
        <taxon>Eukaryota</taxon>
        <taxon>Metazoa</taxon>
        <taxon>Ecdysozoa</taxon>
        <taxon>Nematoda</taxon>
        <taxon>Chromadorea</taxon>
        <taxon>Rhabditida</taxon>
        <taxon>Rhabditina</taxon>
        <taxon>Rhabditomorpha</taxon>
        <taxon>Strongyloidea</taxon>
        <taxon>Trichostrongylidae</taxon>
        <taxon>Trichostrongylus</taxon>
    </lineage>
</organism>
<gene>
    <name evidence="2" type="ORF">GCK32_009925</name>
    <name evidence="3" type="ORF">GCK32_009926</name>
</gene>
<reference evidence="2 4" key="1">
    <citation type="submission" date="2019-10" db="EMBL/GenBank/DDBJ databases">
        <title>Assembly and Annotation for the nematode Trichostrongylus colubriformis.</title>
        <authorList>
            <person name="Martin J."/>
        </authorList>
    </citation>
    <scope>NUCLEOTIDE SEQUENCE [LARGE SCALE GENOMIC DNA]</scope>
    <source>
        <strain evidence="2">G859</strain>
        <tissue evidence="2">Whole worm</tissue>
    </source>
</reference>
<keyword evidence="4" id="KW-1185">Reference proteome</keyword>
<evidence type="ECO:0000256" key="1">
    <source>
        <dbReference type="SAM" id="MobiDB-lite"/>
    </source>
</evidence>
<name>A0AAN8G9E8_TRICO</name>
<sequence>MRAEKQSEGSNVHASDKNVSHETNMGHVDVCGVSDDLGTSPPQCEASSIMKVIANIENKSAYMTKLLESIDKRLEYLEQLFCTLIMDDQQPIPALPAHLQERIQDRNILYKFRNN</sequence>
<protein>
    <submittedName>
        <fullName evidence="2">Uncharacterized protein</fullName>
    </submittedName>
</protein>
<comment type="caution">
    <text evidence="2">The sequence shown here is derived from an EMBL/GenBank/DDBJ whole genome shotgun (WGS) entry which is preliminary data.</text>
</comment>
<evidence type="ECO:0000313" key="4">
    <source>
        <dbReference type="Proteomes" id="UP001331761"/>
    </source>
</evidence>
<dbReference type="EMBL" id="WIXE01003309">
    <property type="protein sequence ID" value="KAK5984058.1"/>
    <property type="molecule type" value="Genomic_DNA"/>
</dbReference>
<evidence type="ECO:0000313" key="2">
    <source>
        <dbReference type="EMBL" id="KAK5984058.1"/>
    </source>
</evidence>
<accession>A0AAN8G9E8</accession>
<feature type="region of interest" description="Disordered" evidence="1">
    <location>
        <begin position="1"/>
        <end position="23"/>
    </location>
</feature>
<dbReference type="AlphaFoldDB" id="A0AAN8G9E8"/>
<proteinExistence type="predicted"/>